<dbReference type="Gene3D" id="1.10.8.430">
    <property type="entry name" value="Helical domain of apoptotic protease-activating factors"/>
    <property type="match status" value="1"/>
</dbReference>
<dbReference type="InterPro" id="IPR042197">
    <property type="entry name" value="Apaf_helical"/>
</dbReference>
<feature type="domain" description="NB-ARC" evidence="8">
    <location>
        <begin position="212"/>
        <end position="365"/>
    </location>
</feature>
<dbReference type="FunFam" id="3.40.50.300:FF:001091">
    <property type="entry name" value="Probable disease resistance protein At1g61300"/>
    <property type="match status" value="1"/>
</dbReference>
<dbReference type="PRINTS" id="PR00364">
    <property type="entry name" value="DISEASERSIST"/>
</dbReference>
<evidence type="ECO:0000256" key="5">
    <source>
        <dbReference type="ARBA" id="ARBA00022821"/>
    </source>
</evidence>
<evidence type="ECO:0000259" key="8">
    <source>
        <dbReference type="Pfam" id="PF00931"/>
    </source>
</evidence>
<evidence type="ECO:0000259" key="10">
    <source>
        <dbReference type="Pfam" id="PF23559"/>
    </source>
</evidence>
<evidence type="ECO:0000256" key="6">
    <source>
        <dbReference type="ARBA" id="ARBA00022840"/>
    </source>
</evidence>
<dbReference type="SUPFAM" id="SSF52058">
    <property type="entry name" value="L domain-like"/>
    <property type="match status" value="1"/>
</dbReference>
<dbReference type="Pfam" id="PF23559">
    <property type="entry name" value="WHD_DRP"/>
    <property type="match status" value="1"/>
</dbReference>
<evidence type="ECO:0000259" key="9">
    <source>
        <dbReference type="Pfam" id="PF23247"/>
    </source>
</evidence>
<sequence length="1207" mass="139618">MTLGAKNELTSEPHQRKIRIKAKRPENEEVREEHFLRLQALKMVIAETLGASALGPAVGFGIKEPYKIISSRVASSKSLEYNYDMLEQNLQRLLAIQEDNERQVWEHKHKDTSMVYRSWKNRLSSISELVDQLRAEYKRKRLPKWRFIRRSTLSEKILKRNYQVRGLIEEGIPINILVDRPPARVLKVSDAPKIKGYPTLEGVFKEILSCVNNKKVKVIGVYGRKGVGKTTILQNLNNDEVVSDMFDIVIFIKVPADHDVHKLQQTIAERLKINDIEAIKKCTDEVARRIHEELRNKKYLLILDGVADSINLKHLGILMDGNGSKVIMASQFFDVCNKNNADRLIKVRRLETQDEAWEMFRDTVGPVVDRPNISRIAERVSDRCSRLPLLINKIANSFKLKSDAACWEASLEYLDEQWGEYQNEGIEELYSFFTFCYDQLKDEQKKCFLYTSLYPANSKVYTEYLVECWAAQGFLGDVNERRSYRKACNRGRLILRELVNVSLLEKGDRMKYVTLDDCMRKLALQILSKHSHYTSYVTSEEECEKPLRLSRSWKSAKWVSLIDTRLCDLPTTEDCSMLETLLLQRNSELATIPETFFQNARNLLLLDLYKTSIKELPSSLSKLIGLKGLYLNDCKQLSELPPGLTSLQLLEVLDIRGSQVGLMSSCVGSLANLRCLRIRYIEIGNKNDREDKKHANYDVISKLQNLEELIIEVISYQQWHNQVEKVIEQVALLQRLTTFSCSFPSSKILRNFLAKKERMRDHKKLTSFHFFIGCPYSKCPMILQCFEDELTKYLRYCNGEKHDVALGDVLCEADALELVSHKDITNLSDLGIENMNNIRGVLIEECKKISTIVDGEKIDTRNQSILLNLEQLYLRNLPELEYVFRGPFLLKTFMNLHTLELENCLGLKSIFNHGICTRQVSILPNLEKLKLKNMPELTCIFSGPIHPNSFSKLQILALENCSSLRSIFNIEEVTRNFSELRILEIRDCLKIEEVIVVTTEEDMERAENVLPTLEKIELADLPNLQFICKRQMLAWSSLELLKVHQCPKLKSLPFHKDKAAKLRSIKEVCDIRATDFTGAYIHSMIFYPYNCRWVFESHVLEIVSQFVEQKRLLALSLSKAQALPISEAHHLRFQQPREVLQNLNSFGLLVPEVCLARWYEFRCISQSENHEYAANFLSQDIWKFCTQMTQELEAALSSDIQRRIGMK</sequence>
<keyword evidence="2" id="KW-0433">Leucine-rich repeat</keyword>
<dbReference type="EMBL" id="JAAIUW010000002">
    <property type="protein sequence ID" value="KAF7842814.1"/>
    <property type="molecule type" value="Genomic_DNA"/>
</dbReference>
<name>A0A834XCX9_9FABA</name>
<dbReference type="InterPro" id="IPR057135">
    <property type="entry name" value="At4g27190-like_LRR"/>
</dbReference>
<dbReference type="InterPro" id="IPR032675">
    <property type="entry name" value="LRR_dom_sf"/>
</dbReference>
<evidence type="ECO:0000313" key="12">
    <source>
        <dbReference type="EMBL" id="KAF7842814.1"/>
    </source>
</evidence>
<dbReference type="GO" id="GO:0006952">
    <property type="term" value="P:defense response"/>
    <property type="evidence" value="ECO:0007669"/>
    <property type="project" value="UniProtKB-KW"/>
</dbReference>
<dbReference type="Gene3D" id="3.80.10.10">
    <property type="entry name" value="Ribonuclease Inhibitor"/>
    <property type="match status" value="2"/>
</dbReference>
<feature type="domain" description="Disease resistance protein At4g27190-like leucine-rich repeats" evidence="9">
    <location>
        <begin position="833"/>
        <end position="914"/>
    </location>
</feature>
<dbReference type="InterPro" id="IPR036388">
    <property type="entry name" value="WH-like_DNA-bd_sf"/>
</dbReference>
<keyword evidence="7" id="KW-0175">Coiled coil</keyword>
<organism evidence="12 13">
    <name type="scientific">Senna tora</name>
    <dbReference type="NCBI Taxonomy" id="362788"/>
    <lineage>
        <taxon>Eukaryota</taxon>
        <taxon>Viridiplantae</taxon>
        <taxon>Streptophyta</taxon>
        <taxon>Embryophyta</taxon>
        <taxon>Tracheophyta</taxon>
        <taxon>Spermatophyta</taxon>
        <taxon>Magnoliopsida</taxon>
        <taxon>eudicotyledons</taxon>
        <taxon>Gunneridae</taxon>
        <taxon>Pentapetalae</taxon>
        <taxon>rosids</taxon>
        <taxon>fabids</taxon>
        <taxon>Fabales</taxon>
        <taxon>Fabaceae</taxon>
        <taxon>Caesalpinioideae</taxon>
        <taxon>Cassia clade</taxon>
        <taxon>Senna</taxon>
    </lineage>
</organism>
<keyword evidence="4" id="KW-0547">Nucleotide-binding</keyword>
<evidence type="ECO:0000256" key="2">
    <source>
        <dbReference type="ARBA" id="ARBA00022614"/>
    </source>
</evidence>
<keyword evidence="13" id="KW-1185">Reference proteome</keyword>
<feature type="domain" description="Disease resistance R13L4/SHOC-2-like LRR" evidence="11">
    <location>
        <begin position="586"/>
        <end position="744"/>
    </location>
</feature>
<keyword evidence="6" id="KW-0067">ATP-binding</keyword>
<feature type="domain" description="Disease resistance protein winged helix" evidence="10">
    <location>
        <begin position="453"/>
        <end position="523"/>
    </location>
</feature>
<evidence type="ECO:0000256" key="1">
    <source>
        <dbReference type="ARBA" id="ARBA00008894"/>
    </source>
</evidence>
<evidence type="ECO:0000256" key="7">
    <source>
        <dbReference type="SAM" id="Coils"/>
    </source>
</evidence>
<dbReference type="SUPFAM" id="SSF52540">
    <property type="entry name" value="P-loop containing nucleoside triphosphate hydrolases"/>
    <property type="match status" value="1"/>
</dbReference>
<evidence type="ECO:0000256" key="3">
    <source>
        <dbReference type="ARBA" id="ARBA00022737"/>
    </source>
</evidence>
<dbReference type="InterPro" id="IPR027417">
    <property type="entry name" value="P-loop_NTPase"/>
</dbReference>
<dbReference type="Pfam" id="PF00931">
    <property type="entry name" value="NB-ARC"/>
    <property type="match status" value="1"/>
</dbReference>
<evidence type="ECO:0000313" key="13">
    <source>
        <dbReference type="Proteomes" id="UP000634136"/>
    </source>
</evidence>
<dbReference type="PANTHER" id="PTHR33463:SF209">
    <property type="entry name" value="DISEASE RESISTANCE PROTEIN RPS2-LIKE"/>
    <property type="match status" value="1"/>
</dbReference>
<proteinExistence type="inferred from homology"/>
<evidence type="ECO:0000256" key="4">
    <source>
        <dbReference type="ARBA" id="ARBA00022741"/>
    </source>
</evidence>
<dbReference type="GO" id="GO:0005524">
    <property type="term" value="F:ATP binding"/>
    <property type="evidence" value="ECO:0007669"/>
    <property type="project" value="UniProtKB-KW"/>
</dbReference>
<keyword evidence="5" id="KW-0611">Plant defense</keyword>
<evidence type="ECO:0000259" key="11">
    <source>
        <dbReference type="Pfam" id="PF23598"/>
    </source>
</evidence>
<dbReference type="GO" id="GO:0043531">
    <property type="term" value="F:ADP binding"/>
    <property type="evidence" value="ECO:0007669"/>
    <property type="project" value="InterPro"/>
</dbReference>
<feature type="domain" description="Disease resistance protein At4g27190-like leucine-rich repeats" evidence="9">
    <location>
        <begin position="925"/>
        <end position="1055"/>
    </location>
</feature>
<dbReference type="Proteomes" id="UP000634136">
    <property type="component" value="Unassembled WGS sequence"/>
</dbReference>
<comment type="caution">
    <text evidence="12">The sequence shown here is derived from an EMBL/GenBank/DDBJ whole genome shotgun (WGS) entry which is preliminary data.</text>
</comment>
<reference evidence="12" key="1">
    <citation type="submission" date="2020-09" db="EMBL/GenBank/DDBJ databases">
        <title>Genome-Enabled Discovery of Anthraquinone Biosynthesis in Senna tora.</title>
        <authorList>
            <person name="Kang S.-H."/>
            <person name="Pandey R.P."/>
            <person name="Lee C.-M."/>
            <person name="Sim J.-S."/>
            <person name="Jeong J.-T."/>
            <person name="Choi B.-S."/>
            <person name="Jung M."/>
            <person name="Ginzburg D."/>
            <person name="Zhao K."/>
            <person name="Won S.Y."/>
            <person name="Oh T.-J."/>
            <person name="Yu Y."/>
            <person name="Kim N.-H."/>
            <person name="Lee O.R."/>
            <person name="Lee T.-H."/>
            <person name="Bashyal P."/>
            <person name="Kim T.-S."/>
            <person name="Lee W.-H."/>
            <person name="Kawkins C."/>
            <person name="Kim C.-K."/>
            <person name="Kim J.S."/>
            <person name="Ahn B.O."/>
            <person name="Rhee S.Y."/>
            <person name="Sohng J.K."/>
        </authorList>
    </citation>
    <scope>NUCLEOTIDE SEQUENCE</scope>
    <source>
        <tissue evidence="12">Leaf</tissue>
    </source>
</reference>
<protein>
    <submittedName>
        <fullName evidence="12">Putative disease resistance protein</fullName>
    </submittedName>
</protein>
<dbReference type="OrthoDB" id="1691503at2759"/>
<dbReference type="AlphaFoldDB" id="A0A834XCX9"/>
<dbReference type="InterPro" id="IPR002182">
    <property type="entry name" value="NB-ARC"/>
</dbReference>
<dbReference type="Pfam" id="PF23598">
    <property type="entry name" value="LRR_14"/>
    <property type="match status" value="1"/>
</dbReference>
<keyword evidence="3" id="KW-0677">Repeat</keyword>
<dbReference type="InterPro" id="IPR055414">
    <property type="entry name" value="LRR_R13L4/SHOC2-like"/>
</dbReference>
<dbReference type="InterPro" id="IPR058922">
    <property type="entry name" value="WHD_DRP"/>
</dbReference>
<accession>A0A834XCX9</accession>
<dbReference type="PANTHER" id="PTHR33463">
    <property type="entry name" value="NB-ARC DOMAIN-CONTAINING PROTEIN-RELATED"/>
    <property type="match status" value="1"/>
</dbReference>
<comment type="similarity">
    <text evidence="1">Belongs to the disease resistance NB-LRR family.</text>
</comment>
<dbReference type="InterPro" id="IPR050905">
    <property type="entry name" value="Plant_NBS-LRR"/>
</dbReference>
<gene>
    <name evidence="12" type="ORF">G2W53_005112</name>
</gene>
<dbReference type="Gene3D" id="1.10.10.10">
    <property type="entry name" value="Winged helix-like DNA-binding domain superfamily/Winged helix DNA-binding domain"/>
    <property type="match status" value="1"/>
</dbReference>
<dbReference type="Pfam" id="PF23247">
    <property type="entry name" value="LRR_RPS2"/>
    <property type="match status" value="2"/>
</dbReference>
<feature type="coiled-coil region" evidence="7">
    <location>
        <begin position="76"/>
        <end position="136"/>
    </location>
</feature>
<dbReference type="Gene3D" id="3.40.50.300">
    <property type="entry name" value="P-loop containing nucleotide triphosphate hydrolases"/>
    <property type="match status" value="1"/>
</dbReference>